<evidence type="ECO:0000313" key="11">
    <source>
        <dbReference type="EMBL" id="MCO6047037.1"/>
    </source>
</evidence>
<dbReference type="InterPro" id="IPR043132">
    <property type="entry name" value="BCAT-like_C"/>
</dbReference>
<dbReference type="SUPFAM" id="SSF56752">
    <property type="entry name" value="D-aminoacid aminotransferase-like PLP-dependent enzymes"/>
    <property type="match status" value="1"/>
</dbReference>
<dbReference type="GO" id="GO:0046394">
    <property type="term" value="P:carboxylic acid biosynthetic process"/>
    <property type="evidence" value="ECO:0007669"/>
    <property type="project" value="UniProtKB-ARBA"/>
</dbReference>
<keyword evidence="7" id="KW-0663">Pyridoxal phosphate</keyword>
<proteinExistence type="inferred from homology"/>
<dbReference type="InterPro" id="IPR043131">
    <property type="entry name" value="BCAT-like_N"/>
</dbReference>
<name>A0A9X2JIY7_9BACT</name>
<dbReference type="RefSeq" id="WP_252855149.1">
    <property type="nucleotide sequence ID" value="NZ_JAMXLR010000087.1"/>
</dbReference>
<evidence type="ECO:0000256" key="7">
    <source>
        <dbReference type="ARBA" id="ARBA00022898"/>
    </source>
</evidence>
<accession>A0A9X2JIY7</accession>
<comment type="catalytic activity">
    <reaction evidence="10">
        <text>L-leucine + 2-oxoglutarate = 4-methyl-2-oxopentanoate + L-glutamate</text>
        <dbReference type="Rhea" id="RHEA:18321"/>
        <dbReference type="ChEBI" id="CHEBI:16810"/>
        <dbReference type="ChEBI" id="CHEBI:17865"/>
        <dbReference type="ChEBI" id="CHEBI:29985"/>
        <dbReference type="ChEBI" id="CHEBI:57427"/>
        <dbReference type="EC" id="2.6.1.42"/>
    </reaction>
</comment>
<dbReference type="AlphaFoldDB" id="A0A9X2JIY7"/>
<evidence type="ECO:0000256" key="2">
    <source>
        <dbReference type="ARBA" id="ARBA00004824"/>
    </source>
</evidence>
<dbReference type="Gene3D" id="3.20.10.10">
    <property type="entry name" value="D-amino Acid Aminotransferase, subunit A, domain 2"/>
    <property type="match status" value="1"/>
</dbReference>
<dbReference type="CDD" id="cd00449">
    <property type="entry name" value="PLPDE_IV"/>
    <property type="match status" value="1"/>
</dbReference>
<reference evidence="11" key="1">
    <citation type="submission" date="2022-06" db="EMBL/GenBank/DDBJ databases">
        <title>Aeoliella straminimaris, a novel planctomycete from sediments.</title>
        <authorList>
            <person name="Vitorino I.R."/>
            <person name="Lage O.M."/>
        </authorList>
    </citation>
    <scope>NUCLEOTIDE SEQUENCE</scope>
    <source>
        <strain evidence="11">ICT_H6.2</strain>
    </source>
</reference>
<dbReference type="PANTHER" id="PTHR42743">
    <property type="entry name" value="AMINO-ACID AMINOTRANSFERASE"/>
    <property type="match status" value="1"/>
</dbReference>
<evidence type="ECO:0000256" key="9">
    <source>
        <dbReference type="ARBA" id="ARBA00048798"/>
    </source>
</evidence>
<dbReference type="PANTHER" id="PTHR42743:SF11">
    <property type="entry name" value="AMINODEOXYCHORISMATE LYASE"/>
    <property type="match status" value="1"/>
</dbReference>
<dbReference type="EMBL" id="JAMXLR010000087">
    <property type="protein sequence ID" value="MCO6047037.1"/>
    <property type="molecule type" value="Genomic_DNA"/>
</dbReference>
<sequence>MSQRTAYFCGKWIDEGEMKIPIGDLGFSMGVTVTERLRTFGGRLFRKSEHLSRMRHSLEIVGMDADGIVDEIDHALDEYMERHQEMFAPGDDWAVITFATPGSGNGPTVAVHGAPLAFAEWAAQFRTGVVTYVSRHRQVPPDCWPPQLKCRSRMHYYLADAEARGQNPAARAVLLDQEGFVGEGSTANLVVYDRATGLATPKSSKVLPGVSVAVIAELSQELGAPLEQRDITLDELRAADEVWLTSTSICMLPVVSLDEQPVGEGKPGPMYDKFLAAWNSHVGIDIARQAEQFATRA</sequence>
<dbReference type="GO" id="GO:0008652">
    <property type="term" value="P:amino acid biosynthetic process"/>
    <property type="evidence" value="ECO:0007669"/>
    <property type="project" value="UniProtKB-ARBA"/>
</dbReference>
<evidence type="ECO:0000256" key="4">
    <source>
        <dbReference type="ARBA" id="ARBA00005072"/>
    </source>
</evidence>
<gene>
    <name evidence="11" type="ORF">NG895_24320</name>
</gene>
<comment type="cofactor">
    <cofactor evidence="1">
        <name>pyridoxal 5'-phosphate</name>
        <dbReference type="ChEBI" id="CHEBI:597326"/>
    </cofactor>
</comment>
<comment type="pathway">
    <text evidence="2">Amino-acid biosynthesis; L-isoleucine biosynthesis; L-isoleucine from 2-oxobutanoate: step 4/4.</text>
</comment>
<evidence type="ECO:0000256" key="6">
    <source>
        <dbReference type="ARBA" id="ARBA00013053"/>
    </source>
</evidence>
<evidence type="ECO:0000313" key="12">
    <source>
        <dbReference type="Proteomes" id="UP001155241"/>
    </source>
</evidence>
<evidence type="ECO:0000256" key="10">
    <source>
        <dbReference type="ARBA" id="ARBA00049229"/>
    </source>
</evidence>
<evidence type="ECO:0000256" key="5">
    <source>
        <dbReference type="ARBA" id="ARBA00009320"/>
    </source>
</evidence>
<evidence type="ECO:0000256" key="3">
    <source>
        <dbReference type="ARBA" id="ARBA00004931"/>
    </source>
</evidence>
<protein>
    <recommendedName>
        <fullName evidence="6">branched-chain-amino-acid transaminase</fullName>
        <ecNumber evidence="6">2.6.1.42</ecNumber>
    </recommendedName>
</protein>
<organism evidence="11 12">
    <name type="scientific">Aeoliella straminimaris</name>
    <dbReference type="NCBI Taxonomy" id="2954799"/>
    <lineage>
        <taxon>Bacteria</taxon>
        <taxon>Pseudomonadati</taxon>
        <taxon>Planctomycetota</taxon>
        <taxon>Planctomycetia</taxon>
        <taxon>Pirellulales</taxon>
        <taxon>Lacipirellulaceae</taxon>
        <taxon>Aeoliella</taxon>
    </lineage>
</organism>
<dbReference type="GO" id="GO:0004084">
    <property type="term" value="F:branched-chain-amino-acid transaminase activity"/>
    <property type="evidence" value="ECO:0007669"/>
    <property type="project" value="UniProtKB-EC"/>
</dbReference>
<dbReference type="Gene3D" id="3.30.470.10">
    <property type="match status" value="1"/>
</dbReference>
<comment type="catalytic activity">
    <reaction evidence="9">
        <text>L-isoleucine + 2-oxoglutarate = (S)-3-methyl-2-oxopentanoate + L-glutamate</text>
        <dbReference type="Rhea" id="RHEA:24801"/>
        <dbReference type="ChEBI" id="CHEBI:16810"/>
        <dbReference type="ChEBI" id="CHEBI:29985"/>
        <dbReference type="ChEBI" id="CHEBI:35146"/>
        <dbReference type="ChEBI" id="CHEBI:58045"/>
        <dbReference type="EC" id="2.6.1.42"/>
    </reaction>
</comment>
<dbReference type="InterPro" id="IPR001544">
    <property type="entry name" value="Aminotrans_IV"/>
</dbReference>
<keyword evidence="12" id="KW-1185">Reference proteome</keyword>
<dbReference type="EC" id="2.6.1.42" evidence="6"/>
<evidence type="ECO:0000256" key="1">
    <source>
        <dbReference type="ARBA" id="ARBA00001933"/>
    </source>
</evidence>
<dbReference type="Proteomes" id="UP001155241">
    <property type="component" value="Unassembled WGS sequence"/>
</dbReference>
<comment type="catalytic activity">
    <reaction evidence="8">
        <text>L-valine + 2-oxoglutarate = 3-methyl-2-oxobutanoate + L-glutamate</text>
        <dbReference type="Rhea" id="RHEA:24813"/>
        <dbReference type="ChEBI" id="CHEBI:11851"/>
        <dbReference type="ChEBI" id="CHEBI:16810"/>
        <dbReference type="ChEBI" id="CHEBI:29985"/>
        <dbReference type="ChEBI" id="CHEBI:57762"/>
        <dbReference type="EC" id="2.6.1.42"/>
    </reaction>
</comment>
<comment type="pathway">
    <text evidence="3">Amino-acid biosynthesis; L-valine biosynthesis; L-valine from pyruvate: step 4/4.</text>
</comment>
<dbReference type="Pfam" id="PF01063">
    <property type="entry name" value="Aminotran_4"/>
    <property type="match status" value="1"/>
</dbReference>
<comment type="pathway">
    <text evidence="4">Amino-acid biosynthesis; L-leucine biosynthesis; L-leucine from 3-methyl-2-oxobutanoate: step 4/4.</text>
</comment>
<dbReference type="InterPro" id="IPR036038">
    <property type="entry name" value="Aminotransferase-like"/>
</dbReference>
<keyword evidence="11" id="KW-0808">Transferase</keyword>
<comment type="similarity">
    <text evidence="5">Belongs to the class-IV pyridoxal-phosphate-dependent aminotransferase family.</text>
</comment>
<dbReference type="InterPro" id="IPR050571">
    <property type="entry name" value="Class-IV_PLP-Dep_Aminotrnsfr"/>
</dbReference>
<dbReference type="FunFam" id="3.20.10.10:FF:000002">
    <property type="entry name" value="D-alanine aminotransferase"/>
    <property type="match status" value="1"/>
</dbReference>
<keyword evidence="11" id="KW-0032">Aminotransferase</keyword>
<evidence type="ECO:0000256" key="8">
    <source>
        <dbReference type="ARBA" id="ARBA00048212"/>
    </source>
</evidence>
<comment type="caution">
    <text evidence="11">The sequence shown here is derived from an EMBL/GenBank/DDBJ whole genome shotgun (WGS) entry which is preliminary data.</text>
</comment>